<accession>A0A1A8HFC6</accession>
<gene>
    <name evidence="1" type="primary">Nfu_g_1_011140</name>
</gene>
<reference evidence="1" key="2">
    <citation type="submission" date="2016-06" db="EMBL/GenBank/DDBJ databases">
        <title>The genome of a short-lived fish provides insights into sex chromosome evolution and the genetic control of aging.</title>
        <authorList>
            <person name="Reichwald K."/>
            <person name="Felder M."/>
            <person name="Petzold A."/>
            <person name="Koch P."/>
            <person name="Groth M."/>
            <person name="Platzer M."/>
        </authorList>
    </citation>
    <scope>NUCLEOTIDE SEQUENCE</scope>
    <source>
        <tissue evidence="1">Brain</tissue>
    </source>
</reference>
<dbReference type="AlphaFoldDB" id="A0A1A8HFC6"/>
<organism evidence="1">
    <name type="scientific">Nothobranchius korthausae</name>
    <dbReference type="NCBI Taxonomy" id="1143690"/>
    <lineage>
        <taxon>Eukaryota</taxon>
        <taxon>Metazoa</taxon>
        <taxon>Chordata</taxon>
        <taxon>Craniata</taxon>
        <taxon>Vertebrata</taxon>
        <taxon>Euteleostomi</taxon>
        <taxon>Actinopterygii</taxon>
        <taxon>Neopterygii</taxon>
        <taxon>Teleostei</taxon>
        <taxon>Neoteleostei</taxon>
        <taxon>Acanthomorphata</taxon>
        <taxon>Ovalentaria</taxon>
        <taxon>Atherinomorphae</taxon>
        <taxon>Cyprinodontiformes</taxon>
        <taxon>Nothobranchiidae</taxon>
        <taxon>Nothobranchius</taxon>
    </lineage>
</organism>
<feature type="non-terminal residue" evidence="1">
    <location>
        <position position="1"/>
    </location>
</feature>
<feature type="non-terminal residue" evidence="1">
    <location>
        <position position="76"/>
    </location>
</feature>
<protein>
    <submittedName>
        <fullName evidence="1">Uncharacterized protein</fullName>
    </submittedName>
</protein>
<dbReference type="EMBL" id="HAEC01013163">
    <property type="protein sequence ID" value="SBQ81380.1"/>
    <property type="molecule type" value="Transcribed_RNA"/>
</dbReference>
<evidence type="ECO:0000313" key="1">
    <source>
        <dbReference type="EMBL" id="SBQ81380.1"/>
    </source>
</evidence>
<name>A0A1A8HFC6_9TELE</name>
<proteinExistence type="predicted"/>
<sequence length="76" mass="8839">SIYLFNSLFNQEGLFGIKNLIFKGVLAKRQQKLQLQSYSYTDMLCTKLQKAVTTHDYRRPLYTGLQKAVTYRITDG</sequence>
<reference evidence="1" key="1">
    <citation type="submission" date="2016-05" db="EMBL/GenBank/DDBJ databases">
        <authorList>
            <person name="Lavstsen T."/>
            <person name="Jespersen J.S."/>
        </authorList>
    </citation>
    <scope>NUCLEOTIDE SEQUENCE</scope>
    <source>
        <tissue evidence="1">Brain</tissue>
    </source>
</reference>